<accession>I0IAW3</accession>
<gene>
    <name evidence="2" type="ordered locus">PSMK_02420</name>
</gene>
<sequence length="148" mass="16621">MPEPPPKPCRIGWRERVALPDLHIRGMLAKADTGARTGAIDVVSFEELPGERVRFRVALSREDRTRTRELEAPIRRRSGVKSAHGKTQQRLFIETTLVLAGITKTIELSLAKRADLRHRLLLGRAALSPEFLVDSGRTFVVSTPHRRG</sequence>
<dbReference type="HOGENOM" id="CLU_099424_1_1_0"/>
<dbReference type="InterPro" id="IPR008503">
    <property type="entry name" value="Asp_endopeptidase"/>
</dbReference>
<dbReference type="SUPFAM" id="SSF50630">
    <property type="entry name" value="Acid proteases"/>
    <property type="match status" value="1"/>
</dbReference>
<protein>
    <recommendedName>
        <fullName evidence="1">Retropepsin-like aspartic endopeptidase domain-containing protein</fullName>
    </recommendedName>
</protein>
<dbReference type="KEGG" id="phm:PSMK_02420"/>
<evidence type="ECO:0000313" key="2">
    <source>
        <dbReference type="EMBL" id="BAM02401.1"/>
    </source>
</evidence>
<organism evidence="2 3">
    <name type="scientific">Phycisphaera mikurensis (strain NBRC 102666 / KCTC 22515 / FYK2301M01)</name>
    <dbReference type="NCBI Taxonomy" id="1142394"/>
    <lineage>
        <taxon>Bacteria</taxon>
        <taxon>Pseudomonadati</taxon>
        <taxon>Planctomycetota</taxon>
        <taxon>Phycisphaerae</taxon>
        <taxon>Phycisphaerales</taxon>
        <taxon>Phycisphaeraceae</taxon>
        <taxon>Phycisphaera</taxon>
    </lineage>
</organism>
<dbReference type="Proteomes" id="UP000007881">
    <property type="component" value="Chromosome"/>
</dbReference>
<proteinExistence type="predicted"/>
<dbReference type="PANTHER" id="PTHR38037:SF2">
    <property type="entry name" value="ATP-DEPENDENT ZINC PROTEASE DOMAIN-CONTAINING PROTEIN-RELATED"/>
    <property type="match status" value="1"/>
</dbReference>
<evidence type="ECO:0000259" key="1">
    <source>
        <dbReference type="Pfam" id="PF05618"/>
    </source>
</evidence>
<name>I0IAW3_PHYMF</name>
<dbReference type="RefSeq" id="WP_014435621.1">
    <property type="nucleotide sequence ID" value="NC_017080.1"/>
</dbReference>
<dbReference type="PANTHER" id="PTHR38037">
    <property type="entry name" value="ZN_PROTEASE DOMAIN-CONTAINING PROTEIN"/>
    <property type="match status" value="1"/>
</dbReference>
<dbReference type="InterPro" id="IPR021109">
    <property type="entry name" value="Peptidase_aspartic_dom_sf"/>
</dbReference>
<dbReference type="AlphaFoldDB" id="I0IAW3"/>
<feature type="domain" description="Retropepsin-like aspartic endopeptidase" evidence="1">
    <location>
        <begin position="11"/>
        <end position="141"/>
    </location>
</feature>
<keyword evidence="3" id="KW-1185">Reference proteome</keyword>
<dbReference type="STRING" id="1142394.PSMK_02420"/>
<dbReference type="EMBL" id="AP012338">
    <property type="protein sequence ID" value="BAM02401.1"/>
    <property type="molecule type" value="Genomic_DNA"/>
</dbReference>
<dbReference type="OrthoDB" id="9782977at2"/>
<evidence type="ECO:0000313" key="3">
    <source>
        <dbReference type="Proteomes" id="UP000007881"/>
    </source>
</evidence>
<dbReference type="eggNOG" id="COG4067">
    <property type="taxonomic scope" value="Bacteria"/>
</dbReference>
<reference evidence="2 3" key="1">
    <citation type="submission" date="2012-02" db="EMBL/GenBank/DDBJ databases">
        <title>Complete genome sequence of Phycisphaera mikurensis NBRC 102666.</title>
        <authorList>
            <person name="Ankai A."/>
            <person name="Hosoyama A."/>
            <person name="Terui Y."/>
            <person name="Sekine M."/>
            <person name="Fukai R."/>
            <person name="Kato Y."/>
            <person name="Nakamura S."/>
            <person name="Yamada-Narita S."/>
            <person name="Kawakoshi A."/>
            <person name="Fukunaga Y."/>
            <person name="Yamazaki S."/>
            <person name="Fujita N."/>
        </authorList>
    </citation>
    <scope>NUCLEOTIDE SEQUENCE [LARGE SCALE GENOMIC DNA]</scope>
    <source>
        <strain evidence="3">NBRC 102666 / KCTC 22515 / FYK2301M01</strain>
    </source>
</reference>
<dbReference type="Gene3D" id="2.40.70.10">
    <property type="entry name" value="Acid Proteases"/>
    <property type="match status" value="1"/>
</dbReference>
<dbReference type="Pfam" id="PF05618">
    <property type="entry name" value="Zn_protease"/>
    <property type="match status" value="1"/>
</dbReference>